<evidence type="ECO:0000259" key="10">
    <source>
        <dbReference type="PROSITE" id="PS50110"/>
    </source>
</evidence>
<evidence type="ECO:0000256" key="6">
    <source>
        <dbReference type="ARBA" id="ARBA00023125"/>
    </source>
</evidence>
<evidence type="ECO:0000313" key="11">
    <source>
        <dbReference type="EMBL" id="MEK8126538.1"/>
    </source>
</evidence>
<dbReference type="PANTHER" id="PTHR42713">
    <property type="entry name" value="HISTIDINE KINASE-RELATED"/>
    <property type="match status" value="1"/>
</dbReference>
<keyword evidence="12" id="KW-1185">Reference proteome</keyword>
<dbReference type="Gene3D" id="3.40.50.2300">
    <property type="match status" value="1"/>
</dbReference>
<dbReference type="InterPro" id="IPR051552">
    <property type="entry name" value="HptR"/>
</dbReference>
<dbReference type="InterPro" id="IPR020449">
    <property type="entry name" value="Tscrpt_reg_AraC-type_HTH"/>
</dbReference>
<protein>
    <submittedName>
        <fullName evidence="11">Response regulator</fullName>
    </submittedName>
</protein>
<reference evidence="11 12" key="1">
    <citation type="submission" date="2024-04" db="EMBL/GenBank/DDBJ databases">
        <title>draft genome sequnece of Paenibacillus filicis.</title>
        <authorList>
            <person name="Kim D.-U."/>
        </authorList>
    </citation>
    <scope>NUCLEOTIDE SEQUENCE [LARGE SCALE GENOMIC DNA]</scope>
    <source>
        <strain evidence="11 12">KACC14197</strain>
    </source>
</reference>
<dbReference type="InterPro" id="IPR001789">
    <property type="entry name" value="Sig_transdc_resp-reg_receiver"/>
</dbReference>
<dbReference type="PROSITE" id="PS01124">
    <property type="entry name" value="HTH_ARAC_FAMILY_2"/>
    <property type="match status" value="1"/>
</dbReference>
<feature type="modified residue" description="4-aspartylphosphate" evidence="8">
    <location>
        <position position="55"/>
    </location>
</feature>
<keyword evidence="6" id="KW-0238">DNA-binding</keyword>
<keyword evidence="3 8" id="KW-0597">Phosphoprotein</keyword>
<dbReference type="SUPFAM" id="SSF52172">
    <property type="entry name" value="CheY-like"/>
    <property type="match status" value="1"/>
</dbReference>
<accession>A0ABU9DFK9</accession>
<dbReference type="EMBL" id="JBBPCC010000001">
    <property type="protein sequence ID" value="MEK8126538.1"/>
    <property type="molecule type" value="Genomic_DNA"/>
</dbReference>
<gene>
    <name evidence="11" type="ORF">WMW72_01275</name>
</gene>
<keyword evidence="5" id="KW-0805">Transcription regulation</keyword>
<evidence type="ECO:0000256" key="3">
    <source>
        <dbReference type="ARBA" id="ARBA00022553"/>
    </source>
</evidence>
<evidence type="ECO:0000256" key="5">
    <source>
        <dbReference type="ARBA" id="ARBA00023015"/>
    </source>
</evidence>
<dbReference type="Gene3D" id="1.10.10.60">
    <property type="entry name" value="Homeodomain-like"/>
    <property type="match status" value="2"/>
</dbReference>
<comment type="caution">
    <text evidence="11">The sequence shown here is derived from an EMBL/GenBank/DDBJ whole genome shotgun (WGS) entry which is preliminary data.</text>
</comment>
<evidence type="ECO:0000256" key="2">
    <source>
        <dbReference type="ARBA" id="ARBA00022490"/>
    </source>
</evidence>
<dbReference type="SMART" id="SM00448">
    <property type="entry name" value="REC"/>
    <property type="match status" value="1"/>
</dbReference>
<evidence type="ECO:0000256" key="4">
    <source>
        <dbReference type="ARBA" id="ARBA00023012"/>
    </source>
</evidence>
<dbReference type="SUPFAM" id="SSF46689">
    <property type="entry name" value="Homeodomain-like"/>
    <property type="match status" value="2"/>
</dbReference>
<dbReference type="SMART" id="SM00342">
    <property type="entry name" value="HTH_ARAC"/>
    <property type="match status" value="1"/>
</dbReference>
<dbReference type="RefSeq" id="WP_341413592.1">
    <property type="nucleotide sequence ID" value="NZ_JBBPCC010000001.1"/>
</dbReference>
<keyword evidence="2" id="KW-0963">Cytoplasm</keyword>
<dbReference type="Pfam" id="PF00072">
    <property type="entry name" value="Response_reg"/>
    <property type="match status" value="1"/>
</dbReference>
<dbReference type="InterPro" id="IPR009057">
    <property type="entry name" value="Homeodomain-like_sf"/>
</dbReference>
<keyword evidence="4" id="KW-0902">Two-component regulatory system</keyword>
<comment type="subcellular location">
    <subcellularLocation>
        <location evidence="1">Cytoplasm</location>
    </subcellularLocation>
</comment>
<keyword evidence="7" id="KW-0804">Transcription</keyword>
<dbReference type="Proteomes" id="UP001469365">
    <property type="component" value="Unassembled WGS sequence"/>
</dbReference>
<dbReference type="PROSITE" id="PS50110">
    <property type="entry name" value="RESPONSE_REGULATORY"/>
    <property type="match status" value="1"/>
</dbReference>
<feature type="domain" description="Response regulatory" evidence="10">
    <location>
        <begin position="3"/>
        <end position="120"/>
    </location>
</feature>
<evidence type="ECO:0000259" key="9">
    <source>
        <dbReference type="PROSITE" id="PS01124"/>
    </source>
</evidence>
<dbReference type="PANTHER" id="PTHR42713:SF3">
    <property type="entry name" value="TRANSCRIPTIONAL REGULATORY PROTEIN HPTR"/>
    <property type="match status" value="1"/>
</dbReference>
<evidence type="ECO:0000313" key="12">
    <source>
        <dbReference type="Proteomes" id="UP001469365"/>
    </source>
</evidence>
<dbReference type="Pfam" id="PF12833">
    <property type="entry name" value="HTH_18"/>
    <property type="match status" value="1"/>
</dbReference>
<dbReference type="InterPro" id="IPR018060">
    <property type="entry name" value="HTH_AraC"/>
</dbReference>
<feature type="domain" description="HTH araC/xylS-type" evidence="9">
    <location>
        <begin position="253"/>
        <end position="354"/>
    </location>
</feature>
<organism evidence="11 12">
    <name type="scientific">Paenibacillus filicis</name>
    <dbReference type="NCBI Taxonomy" id="669464"/>
    <lineage>
        <taxon>Bacteria</taxon>
        <taxon>Bacillati</taxon>
        <taxon>Bacillota</taxon>
        <taxon>Bacilli</taxon>
        <taxon>Bacillales</taxon>
        <taxon>Paenibacillaceae</taxon>
        <taxon>Paenibacillus</taxon>
    </lineage>
</organism>
<sequence length="357" mass="40645">MIKLIIVDDEFLIRDGLQTMIPWSELGIEVIGTAADGCSGWELVRQGQPHILLSDIRMPGMDGLELCRRTLEQFPPIKCILLTGHGEFEYAQQAVKLGAYDFVLKPTDEQQLMAVMERAVRDIGLQEQEERDLLQLLCYRYMQEPGEASLGKLLSRFPAGASYVVAAWQDEAISPRAVVWLDGEDGKLEETEAAIRLQLSGQGLDPALSLGVSEVFHRPEELPLAARQAGYALSRQAAYGQGLAFFSSMNHRERMLQFVERVDRLYAAPLTVTELSAEAYMSESYFSKLFKQVTGRKFTDYVADKRIEEAKHYLRETHYLTYEIAQRVGYNDQRYFSQVFKKTTGMTPSEYRRQENI</sequence>
<dbReference type="PRINTS" id="PR00032">
    <property type="entry name" value="HTHARAC"/>
</dbReference>
<name>A0ABU9DFK9_9BACL</name>
<dbReference type="CDD" id="cd17536">
    <property type="entry name" value="REC_YesN-like"/>
    <property type="match status" value="1"/>
</dbReference>
<dbReference type="InterPro" id="IPR011006">
    <property type="entry name" value="CheY-like_superfamily"/>
</dbReference>
<evidence type="ECO:0000256" key="1">
    <source>
        <dbReference type="ARBA" id="ARBA00004496"/>
    </source>
</evidence>
<evidence type="ECO:0000256" key="7">
    <source>
        <dbReference type="ARBA" id="ARBA00023163"/>
    </source>
</evidence>
<evidence type="ECO:0000256" key="8">
    <source>
        <dbReference type="PROSITE-ProRule" id="PRU00169"/>
    </source>
</evidence>
<proteinExistence type="predicted"/>